<comment type="caution">
    <text evidence="6">The sequence shown here is derived from an EMBL/GenBank/DDBJ whole genome shotgun (WGS) entry which is preliminary data.</text>
</comment>
<feature type="domain" description="Molybdopterin oxidoreductase" evidence="5">
    <location>
        <begin position="91"/>
        <end position="127"/>
    </location>
</feature>
<dbReference type="EMBL" id="JAMSHJ010000002">
    <property type="protein sequence ID" value="KAI5436020.1"/>
    <property type="molecule type" value="Genomic_DNA"/>
</dbReference>
<dbReference type="Pfam" id="PF00384">
    <property type="entry name" value="Molybdopterin"/>
    <property type="match status" value="1"/>
</dbReference>
<evidence type="ECO:0000313" key="6">
    <source>
        <dbReference type="EMBL" id="KAI5436020.1"/>
    </source>
</evidence>
<dbReference type="GO" id="GO:0005524">
    <property type="term" value="F:ATP binding"/>
    <property type="evidence" value="ECO:0007669"/>
    <property type="project" value="InterPro"/>
</dbReference>
<evidence type="ECO:0000256" key="2">
    <source>
        <dbReference type="SAM" id="MobiDB-lite"/>
    </source>
</evidence>
<dbReference type="AlphaFoldDB" id="A0A9D4YEZ1"/>
<keyword evidence="7" id="KW-1185">Reference proteome</keyword>
<evidence type="ECO:0000259" key="5">
    <source>
        <dbReference type="Pfam" id="PF00384"/>
    </source>
</evidence>
<dbReference type="SUPFAM" id="SSF52540">
    <property type="entry name" value="P-loop containing nucleoside triphosphate hydrolases"/>
    <property type="match status" value="1"/>
</dbReference>
<keyword evidence="3" id="KW-0812">Transmembrane</keyword>
<feature type="region of interest" description="Disordered" evidence="2">
    <location>
        <begin position="315"/>
        <end position="344"/>
    </location>
</feature>
<dbReference type="PANTHER" id="PTHR19229">
    <property type="entry name" value="ATP-BINDING CASSETTE TRANSPORTER SUBFAMILY A ABCA"/>
    <property type="match status" value="1"/>
</dbReference>
<evidence type="ECO:0000256" key="1">
    <source>
        <dbReference type="ARBA" id="ARBA00008526"/>
    </source>
</evidence>
<feature type="domain" description="ABC transporter" evidence="4">
    <location>
        <begin position="148"/>
        <end position="173"/>
    </location>
</feature>
<reference evidence="6 7" key="1">
    <citation type="journal article" date="2022" name="Nat. Genet.">
        <title>Improved pea reference genome and pan-genome highlight genomic features and evolutionary characteristics.</title>
        <authorList>
            <person name="Yang T."/>
            <person name="Liu R."/>
            <person name="Luo Y."/>
            <person name="Hu S."/>
            <person name="Wang D."/>
            <person name="Wang C."/>
            <person name="Pandey M.K."/>
            <person name="Ge S."/>
            <person name="Xu Q."/>
            <person name="Li N."/>
            <person name="Li G."/>
            <person name="Huang Y."/>
            <person name="Saxena R.K."/>
            <person name="Ji Y."/>
            <person name="Li M."/>
            <person name="Yan X."/>
            <person name="He Y."/>
            <person name="Liu Y."/>
            <person name="Wang X."/>
            <person name="Xiang C."/>
            <person name="Varshney R.K."/>
            <person name="Ding H."/>
            <person name="Gao S."/>
            <person name="Zong X."/>
        </authorList>
    </citation>
    <scope>NUCLEOTIDE SEQUENCE [LARGE SCALE GENOMIC DNA]</scope>
    <source>
        <strain evidence="6 7">cv. Zhongwan 6</strain>
    </source>
</reference>
<dbReference type="SUPFAM" id="SSF53706">
    <property type="entry name" value="Formate dehydrogenase/DMSO reductase, domains 1-3"/>
    <property type="match status" value="1"/>
</dbReference>
<dbReference type="InterPro" id="IPR026082">
    <property type="entry name" value="ABCA"/>
</dbReference>
<evidence type="ECO:0000256" key="3">
    <source>
        <dbReference type="SAM" id="Phobius"/>
    </source>
</evidence>
<dbReference type="Gene3D" id="3.40.50.300">
    <property type="entry name" value="P-loop containing nucleotide triphosphate hydrolases"/>
    <property type="match status" value="1"/>
</dbReference>
<dbReference type="GO" id="GO:0016020">
    <property type="term" value="C:membrane"/>
    <property type="evidence" value="ECO:0007669"/>
    <property type="project" value="InterPro"/>
</dbReference>
<dbReference type="GO" id="GO:0140359">
    <property type="term" value="F:ABC-type transporter activity"/>
    <property type="evidence" value="ECO:0007669"/>
    <property type="project" value="InterPro"/>
</dbReference>
<sequence length="344" mass="37257">MLAQILFQTLQIGSNYWMAWATPISADVEPPVKETTLIEVYVGLAIGSALCVLVRALLLVTFGYKTATMLFNKMHLTLDLCPNLKKALNRQSRHGDKTVYRADVILPAASFSEKEGTYENTDPATTHIKSDDDADDGHIILLKKKSRVEILALLGHNGAGKSTTISMLVGLLASVGNNELGDRIAIMANGSLKCCGSSLFLKHHYGVGYALTLGNPSSYKFPNSEKAYADAVEAAGPTLGLALLSTSEYLMASFNESYQSRFGAIAMNDQNTDGSLGYTILHNFSCQHAAPTFINLMNSAILRLATHDMNATIQTRNHPLPKTKATRKPAFSQQKQKSTAGRGI</sequence>
<accession>A0A9D4YEZ1</accession>
<organism evidence="6 7">
    <name type="scientific">Pisum sativum</name>
    <name type="common">Garden pea</name>
    <name type="synonym">Lathyrus oleraceus</name>
    <dbReference type="NCBI Taxonomy" id="3888"/>
    <lineage>
        <taxon>Eukaryota</taxon>
        <taxon>Viridiplantae</taxon>
        <taxon>Streptophyta</taxon>
        <taxon>Embryophyta</taxon>
        <taxon>Tracheophyta</taxon>
        <taxon>Spermatophyta</taxon>
        <taxon>Magnoliopsida</taxon>
        <taxon>eudicotyledons</taxon>
        <taxon>Gunneridae</taxon>
        <taxon>Pentapetalae</taxon>
        <taxon>rosids</taxon>
        <taxon>fabids</taxon>
        <taxon>Fabales</taxon>
        <taxon>Fabaceae</taxon>
        <taxon>Papilionoideae</taxon>
        <taxon>50 kb inversion clade</taxon>
        <taxon>NPAAA clade</taxon>
        <taxon>Hologalegina</taxon>
        <taxon>IRL clade</taxon>
        <taxon>Fabeae</taxon>
        <taxon>Lathyrus</taxon>
    </lineage>
</organism>
<dbReference type="Pfam" id="PF00005">
    <property type="entry name" value="ABC_tran"/>
    <property type="match status" value="1"/>
</dbReference>
<name>A0A9D4YEZ1_PEA</name>
<dbReference type="InterPro" id="IPR027417">
    <property type="entry name" value="P-loop_NTPase"/>
</dbReference>
<comment type="similarity">
    <text evidence="1">Belongs to the ABC transporter superfamily. ABCA family. CPR flippase (TC 3.A.1.211) subfamily.</text>
</comment>
<proteinExistence type="inferred from homology"/>
<gene>
    <name evidence="6" type="ORF">KIW84_022450</name>
</gene>
<dbReference type="PANTHER" id="PTHR19229:SF267">
    <property type="entry name" value="ABC TRANSPORTER A FAMILY MEMBER 1"/>
    <property type="match status" value="1"/>
</dbReference>
<dbReference type="InterPro" id="IPR003439">
    <property type="entry name" value="ABC_transporter-like_ATP-bd"/>
</dbReference>
<feature type="compositionally biased region" description="Polar residues" evidence="2">
    <location>
        <begin position="331"/>
        <end position="344"/>
    </location>
</feature>
<evidence type="ECO:0000259" key="4">
    <source>
        <dbReference type="Pfam" id="PF00005"/>
    </source>
</evidence>
<evidence type="ECO:0008006" key="8">
    <source>
        <dbReference type="Google" id="ProtNLM"/>
    </source>
</evidence>
<dbReference type="InterPro" id="IPR006656">
    <property type="entry name" value="Mopterin_OxRdtase"/>
</dbReference>
<keyword evidence="3" id="KW-1133">Transmembrane helix</keyword>
<dbReference type="GO" id="GO:0016491">
    <property type="term" value="F:oxidoreductase activity"/>
    <property type="evidence" value="ECO:0007669"/>
    <property type="project" value="InterPro"/>
</dbReference>
<dbReference type="GO" id="GO:0016887">
    <property type="term" value="F:ATP hydrolysis activity"/>
    <property type="evidence" value="ECO:0007669"/>
    <property type="project" value="InterPro"/>
</dbReference>
<dbReference type="Gramene" id="Psat02G0245000-T1">
    <property type="protein sequence ID" value="KAI5436020.1"/>
    <property type="gene ID" value="KIW84_022450"/>
</dbReference>
<protein>
    <recommendedName>
        <fullName evidence="8">ABC transporter domain-containing protein</fullName>
    </recommendedName>
</protein>
<keyword evidence="3" id="KW-0472">Membrane</keyword>
<evidence type="ECO:0000313" key="7">
    <source>
        <dbReference type="Proteomes" id="UP001058974"/>
    </source>
</evidence>
<dbReference type="GO" id="GO:0005319">
    <property type="term" value="F:lipid transporter activity"/>
    <property type="evidence" value="ECO:0007669"/>
    <property type="project" value="TreeGrafter"/>
</dbReference>
<dbReference type="Gene3D" id="3.40.50.740">
    <property type="match status" value="1"/>
</dbReference>
<feature type="transmembrane region" description="Helical" evidence="3">
    <location>
        <begin position="40"/>
        <end position="64"/>
    </location>
</feature>
<dbReference type="Proteomes" id="UP001058974">
    <property type="component" value="Chromosome 2"/>
</dbReference>